<dbReference type="EMBL" id="JBHLUN010000033">
    <property type="protein sequence ID" value="MFC0410993.1"/>
    <property type="molecule type" value="Genomic_DNA"/>
</dbReference>
<evidence type="ECO:0008006" key="3">
    <source>
        <dbReference type="Google" id="ProtNLM"/>
    </source>
</evidence>
<dbReference type="CDD" id="cd00093">
    <property type="entry name" value="HTH_XRE"/>
    <property type="match status" value="1"/>
</dbReference>
<dbReference type="RefSeq" id="WP_377046747.1">
    <property type="nucleotide sequence ID" value="NZ_JBHLUN010000033.1"/>
</dbReference>
<proteinExistence type="predicted"/>
<sequence>MAPVTLAAVYLRIGKAVEAAGSQRAYADSLGVSSSFVSQVLNGKKPPTDAMLTSIGVKRVVNFVEVAK</sequence>
<dbReference type="InterPro" id="IPR001387">
    <property type="entry name" value="Cro/C1-type_HTH"/>
</dbReference>
<reference evidence="1 2" key="1">
    <citation type="submission" date="2024-09" db="EMBL/GenBank/DDBJ databases">
        <authorList>
            <person name="Sun Q."/>
            <person name="Mori K."/>
        </authorList>
    </citation>
    <scope>NUCLEOTIDE SEQUENCE [LARGE SCALE GENOMIC DNA]</scope>
    <source>
        <strain evidence="1 2">TBRC 5777</strain>
    </source>
</reference>
<name>A0ABV6JZ35_9PROT</name>
<evidence type="ECO:0000313" key="2">
    <source>
        <dbReference type="Proteomes" id="UP001589865"/>
    </source>
</evidence>
<comment type="caution">
    <text evidence="1">The sequence shown here is derived from an EMBL/GenBank/DDBJ whole genome shotgun (WGS) entry which is preliminary data.</text>
</comment>
<dbReference type="Gene3D" id="1.10.260.40">
    <property type="entry name" value="lambda repressor-like DNA-binding domains"/>
    <property type="match status" value="1"/>
</dbReference>
<protein>
    <recommendedName>
        <fullName evidence="3">HTH cro/C1-type domain-containing protein</fullName>
    </recommendedName>
</protein>
<dbReference type="InterPro" id="IPR010982">
    <property type="entry name" value="Lambda_DNA-bd_dom_sf"/>
</dbReference>
<accession>A0ABV6JZ35</accession>
<gene>
    <name evidence="1" type="ORF">ACFFGY_22335</name>
</gene>
<dbReference type="SUPFAM" id="SSF47413">
    <property type="entry name" value="lambda repressor-like DNA-binding domains"/>
    <property type="match status" value="1"/>
</dbReference>
<dbReference type="Proteomes" id="UP001589865">
    <property type="component" value="Unassembled WGS sequence"/>
</dbReference>
<keyword evidence="2" id="KW-1185">Reference proteome</keyword>
<evidence type="ECO:0000313" key="1">
    <source>
        <dbReference type="EMBL" id="MFC0410993.1"/>
    </source>
</evidence>
<organism evidence="1 2">
    <name type="scientific">Roseomonas elaeocarpi</name>
    <dbReference type="NCBI Taxonomy" id="907779"/>
    <lineage>
        <taxon>Bacteria</taxon>
        <taxon>Pseudomonadati</taxon>
        <taxon>Pseudomonadota</taxon>
        <taxon>Alphaproteobacteria</taxon>
        <taxon>Acetobacterales</taxon>
        <taxon>Roseomonadaceae</taxon>
        <taxon>Roseomonas</taxon>
    </lineage>
</organism>